<dbReference type="RefSeq" id="WP_275028898.1">
    <property type="nucleotide sequence ID" value="NZ_CP118615.1"/>
</dbReference>
<dbReference type="EMBL" id="CP118615">
    <property type="protein sequence ID" value="WDZ82626.1"/>
    <property type="molecule type" value="Genomic_DNA"/>
</dbReference>
<feature type="region of interest" description="Disordered" evidence="1">
    <location>
        <begin position="30"/>
        <end position="49"/>
    </location>
</feature>
<gene>
    <name evidence="3" type="ORF">PVK37_19340</name>
</gene>
<keyword evidence="4" id="KW-1185">Reference proteome</keyword>
<organism evidence="3 4">
    <name type="scientific">Micromonospora cathayae</name>
    <dbReference type="NCBI Taxonomy" id="3028804"/>
    <lineage>
        <taxon>Bacteria</taxon>
        <taxon>Bacillati</taxon>
        <taxon>Actinomycetota</taxon>
        <taxon>Actinomycetes</taxon>
        <taxon>Micromonosporales</taxon>
        <taxon>Micromonosporaceae</taxon>
        <taxon>Micromonospora</taxon>
    </lineage>
</organism>
<accession>A0ABY7ZI65</accession>
<proteinExistence type="predicted"/>
<evidence type="ECO:0000313" key="3">
    <source>
        <dbReference type="EMBL" id="WDZ82626.1"/>
    </source>
</evidence>
<sequence>MAGGRAVGTAAGLLVLVGLLALAGCGVTGEREPRTVTPPQGPFPALSSPAPAVTETGALVEQLCYVRDDRLVLVDRRVRIPQTPREQIRLLLDGPVGAERGAGLTSTLTGVNVVTGVRVAGGEATVEVGERLAGTGRNDEVLAFGQIVCTLTSRPDVDRVIFVQAGERLGVPRADGSLSTGPLTVADYSAMITPR</sequence>
<evidence type="ECO:0000256" key="1">
    <source>
        <dbReference type="SAM" id="MobiDB-lite"/>
    </source>
</evidence>
<protein>
    <submittedName>
        <fullName evidence="3">GerMN domain-containing protein</fullName>
    </submittedName>
</protein>
<dbReference type="PROSITE" id="PS51257">
    <property type="entry name" value="PROKAR_LIPOPROTEIN"/>
    <property type="match status" value="1"/>
</dbReference>
<name>A0ABY7ZI65_9ACTN</name>
<dbReference type="SMART" id="SM00909">
    <property type="entry name" value="Germane"/>
    <property type="match status" value="1"/>
</dbReference>
<evidence type="ECO:0000259" key="2">
    <source>
        <dbReference type="SMART" id="SM00909"/>
    </source>
</evidence>
<dbReference type="InterPro" id="IPR019606">
    <property type="entry name" value="GerMN"/>
</dbReference>
<evidence type="ECO:0000313" key="4">
    <source>
        <dbReference type="Proteomes" id="UP001219605"/>
    </source>
</evidence>
<dbReference type="Proteomes" id="UP001219605">
    <property type="component" value="Chromosome"/>
</dbReference>
<dbReference type="Pfam" id="PF10646">
    <property type="entry name" value="Germane"/>
    <property type="match status" value="1"/>
</dbReference>
<feature type="domain" description="GerMN" evidence="2">
    <location>
        <begin position="84"/>
        <end position="173"/>
    </location>
</feature>
<reference evidence="3 4" key="1">
    <citation type="submission" date="2023-02" db="EMBL/GenBank/DDBJ databases">
        <authorList>
            <person name="Mo P."/>
        </authorList>
    </citation>
    <scope>NUCLEOTIDE SEQUENCE [LARGE SCALE GENOMIC DNA]</scope>
    <source>
        <strain evidence="3 4">HUAS 3</strain>
    </source>
</reference>